<dbReference type="Gene3D" id="3.20.20.60">
    <property type="entry name" value="Phosphoenolpyruvate-binding domains"/>
    <property type="match status" value="1"/>
</dbReference>
<dbReference type="PROSITE" id="PS00370">
    <property type="entry name" value="PEP_ENZYMES_PHOS_SITE"/>
    <property type="match status" value="1"/>
</dbReference>
<dbReference type="PANTHER" id="PTHR46244">
    <property type="entry name" value="PHOSPHOENOLPYRUVATE-PROTEIN PHOSPHOTRANSFERASE"/>
    <property type="match status" value="1"/>
</dbReference>
<dbReference type="GO" id="GO:0008965">
    <property type="term" value="F:phosphoenolpyruvate-protein phosphotransferase activity"/>
    <property type="evidence" value="ECO:0007669"/>
    <property type="project" value="UniProtKB-EC"/>
</dbReference>
<dbReference type="Gene3D" id="3.50.30.10">
    <property type="entry name" value="Phosphohistidine domain"/>
    <property type="match status" value="1"/>
</dbReference>
<protein>
    <recommendedName>
        <fullName evidence="7 17">Phosphoenolpyruvate-protein phosphotransferase</fullName>
        <ecNumber evidence="6 17">2.7.3.9</ecNumber>
    </recommendedName>
    <alternativeName>
        <fullName evidence="16 17">Phosphotransferase system, enzyme I</fullName>
    </alternativeName>
</protein>
<comment type="function">
    <text evidence="3 17">General (non sugar-specific) component of the phosphoenolpyruvate-dependent sugar phosphotransferase system (sugar PTS). This major carbohydrate active-transport system catalyzes the phosphorylation of incoming sugar substrates concomitantly with their translocation across the cell membrane. Enzyme I transfers the phosphoryl group from phosphoenolpyruvate (PEP) to the phosphoryl carrier protein (HPr).</text>
</comment>
<evidence type="ECO:0000256" key="11">
    <source>
        <dbReference type="ARBA" id="ARBA00022679"/>
    </source>
</evidence>
<dbReference type="PIRSF" id="PIRSF000732">
    <property type="entry name" value="PTS_enzyme_I"/>
    <property type="match status" value="1"/>
</dbReference>
<dbReference type="GO" id="GO:0005737">
    <property type="term" value="C:cytoplasm"/>
    <property type="evidence" value="ECO:0007669"/>
    <property type="project" value="UniProtKB-SubCell"/>
</dbReference>
<dbReference type="InterPro" id="IPR023151">
    <property type="entry name" value="PEP_util_CS"/>
</dbReference>
<dbReference type="Proteomes" id="UP000001880">
    <property type="component" value="Chromosome"/>
</dbReference>
<dbReference type="Pfam" id="PF02896">
    <property type="entry name" value="PEP-utilizers_C"/>
    <property type="match status" value="1"/>
</dbReference>
<dbReference type="Gene3D" id="1.10.274.10">
    <property type="entry name" value="PtsI, HPr-binding domain"/>
    <property type="match status" value="1"/>
</dbReference>
<gene>
    <name evidence="24" type="ordered locus">Hoch_2761</name>
</gene>
<dbReference type="InterPro" id="IPR008279">
    <property type="entry name" value="PEP-util_enz_mobile_dom"/>
</dbReference>
<dbReference type="InterPro" id="IPR036618">
    <property type="entry name" value="PtsI_HPr-bd_sf"/>
</dbReference>
<organism evidence="24 25">
    <name type="scientific">Haliangium ochraceum (strain DSM 14365 / JCM 11303 / SMP-2)</name>
    <dbReference type="NCBI Taxonomy" id="502025"/>
    <lineage>
        <taxon>Bacteria</taxon>
        <taxon>Pseudomonadati</taxon>
        <taxon>Myxococcota</taxon>
        <taxon>Polyangia</taxon>
        <taxon>Haliangiales</taxon>
        <taxon>Kofleriaceae</taxon>
        <taxon>Haliangium</taxon>
    </lineage>
</organism>
<dbReference type="InterPro" id="IPR036637">
    <property type="entry name" value="Phosphohistidine_dom_sf"/>
</dbReference>
<dbReference type="Pfam" id="PF00391">
    <property type="entry name" value="PEP-utilizers"/>
    <property type="match status" value="1"/>
</dbReference>
<dbReference type="eggNOG" id="COG1080">
    <property type="taxonomic scope" value="Bacteria"/>
</dbReference>
<evidence type="ECO:0000256" key="4">
    <source>
        <dbReference type="ARBA" id="ARBA00004496"/>
    </source>
</evidence>
<feature type="binding site" evidence="20">
    <location>
        <position position="467"/>
    </location>
    <ligand>
        <name>Mg(2+)</name>
        <dbReference type="ChEBI" id="CHEBI:18420"/>
    </ligand>
</feature>
<feature type="domain" description="Phosphotransferase system enzyme I N-terminal" evidence="23">
    <location>
        <begin position="10"/>
        <end position="134"/>
    </location>
</feature>
<proteinExistence type="inferred from homology"/>
<evidence type="ECO:0000256" key="17">
    <source>
        <dbReference type="PIRNR" id="PIRNR000732"/>
    </source>
</evidence>
<dbReference type="InterPro" id="IPR018274">
    <property type="entry name" value="PEP_util_AS"/>
</dbReference>
<feature type="active site" description="Tele-phosphohistidine intermediate" evidence="18">
    <location>
        <position position="196"/>
    </location>
</feature>
<keyword evidence="9 17" id="KW-0963">Cytoplasm</keyword>
<evidence type="ECO:0000259" key="23">
    <source>
        <dbReference type="Pfam" id="PF05524"/>
    </source>
</evidence>
<keyword evidence="13 17" id="KW-0479">Metal-binding</keyword>
<dbReference type="InterPro" id="IPR006318">
    <property type="entry name" value="PTS_EI-like"/>
</dbReference>
<keyword evidence="24" id="KW-0670">Pyruvate</keyword>
<dbReference type="GO" id="GO:0016301">
    <property type="term" value="F:kinase activity"/>
    <property type="evidence" value="ECO:0007669"/>
    <property type="project" value="UniProtKB-KW"/>
</dbReference>
<evidence type="ECO:0000256" key="20">
    <source>
        <dbReference type="PIRSR" id="PIRSR000732-3"/>
    </source>
</evidence>
<evidence type="ECO:0000256" key="3">
    <source>
        <dbReference type="ARBA" id="ARBA00002728"/>
    </source>
</evidence>
<evidence type="ECO:0000256" key="2">
    <source>
        <dbReference type="ARBA" id="ARBA00001946"/>
    </source>
</evidence>
<evidence type="ECO:0000256" key="13">
    <source>
        <dbReference type="ARBA" id="ARBA00022723"/>
    </source>
</evidence>
<dbReference type="Pfam" id="PF05524">
    <property type="entry name" value="PEP-utilisers_N"/>
    <property type="match status" value="1"/>
</dbReference>
<feature type="domain" description="PEP-utilising enzyme C-terminal" evidence="22">
    <location>
        <begin position="263"/>
        <end position="551"/>
    </location>
</feature>
<evidence type="ECO:0000259" key="22">
    <source>
        <dbReference type="Pfam" id="PF02896"/>
    </source>
</evidence>
<dbReference type="GO" id="GO:0046872">
    <property type="term" value="F:metal ion binding"/>
    <property type="evidence" value="ECO:0007669"/>
    <property type="project" value="UniProtKB-KW"/>
</dbReference>
<evidence type="ECO:0000256" key="9">
    <source>
        <dbReference type="ARBA" id="ARBA00022490"/>
    </source>
</evidence>
<dbReference type="InterPro" id="IPR000121">
    <property type="entry name" value="PEP_util_C"/>
</dbReference>
<dbReference type="SUPFAM" id="SSF47831">
    <property type="entry name" value="Enzyme I of the PEP:sugar phosphotransferase system HPr-binding (sub)domain"/>
    <property type="match status" value="1"/>
</dbReference>
<evidence type="ECO:0000256" key="12">
    <source>
        <dbReference type="ARBA" id="ARBA00022683"/>
    </source>
</evidence>
<accession>D0LNB2</accession>
<feature type="binding site" evidence="19">
    <location>
        <position position="303"/>
    </location>
    <ligand>
        <name>phosphoenolpyruvate</name>
        <dbReference type="ChEBI" id="CHEBI:58702"/>
    </ligand>
</feature>
<dbReference type="InterPro" id="IPR015813">
    <property type="entry name" value="Pyrv/PenolPyrv_kinase-like_dom"/>
</dbReference>
<feature type="binding site" evidence="19">
    <location>
        <position position="341"/>
    </location>
    <ligand>
        <name>phosphoenolpyruvate</name>
        <dbReference type="ChEBI" id="CHEBI:58702"/>
    </ligand>
</feature>
<evidence type="ECO:0000256" key="18">
    <source>
        <dbReference type="PIRSR" id="PIRSR000732-1"/>
    </source>
</evidence>
<keyword evidence="8 17" id="KW-0813">Transport</keyword>
<feature type="domain" description="PEP-utilising enzyme mobile" evidence="21">
    <location>
        <begin position="160"/>
        <end position="232"/>
    </location>
</feature>
<feature type="binding site" evidence="20">
    <location>
        <position position="443"/>
    </location>
    <ligand>
        <name>Mg(2+)</name>
        <dbReference type="ChEBI" id="CHEBI:18420"/>
    </ligand>
</feature>
<dbReference type="KEGG" id="hoh:Hoch_2761"/>
<keyword evidence="11 17" id="KW-0808">Transferase</keyword>
<evidence type="ECO:0000259" key="21">
    <source>
        <dbReference type="Pfam" id="PF00391"/>
    </source>
</evidence>
<dbReference type="SUPFAM" id="SSF52009">
    <property type="entry name" value="Phosphohistidine domain"/>
    <property type="match status" value="1"/>
</dbReference>
<evidence type="ECO:0000256" key="15">
    <source>
        <dbReference type="ARBA" id="ARBA00022842"/>
    </source>
</evidence>
<dbReference type="PANTHER" id="PTHR46244:SF3">
    <property type="entry name" value="PHOSPHOENOLPYRUVATE-PROTEIN PHOSPHOTRANSFERASE"/>
    <property type="match status" value="1"/>
</dbReference>
<evidence type="ECO:0000256" key="5">
    <source>
        <dbReference type="ARBA" id="ARBA00007837"/>
    </source>
</evidence>
<dbReference type="EMBL" id="CP001804">
    <property type="protein sequence ID" value="ACY15289.1"/>
    <property type="molecule type" value="Genomic_DNA"/>
</dbReference>
<comment type="similarity">
    <text evidence="5 17">Belongs to the PEP-utilizing enzyme family.</text>
</comment>
<keyword evidence="10 17" id="KW-0762">Sugar transport</keyword>
<evidence type="ECO:0000256" key="1">
    <source>
        <dbReference type="ARBA" id="ARBA00000683"/>
    </source>
</evidence>
<evidence type="ECO:0000256" key="7">
    <source>
        <dbReference type="ARBA" id="ARBA00016544"/>
    </source>
</evidence>
<name>D0LNB2_HALO1</name>
<comment type="catalytic activity">
    <reaction evidence="1 17">
        <text>L-histidyl-[protein] + phosphoenolpyruvate = N(pros)-phospho-L-histidyl-[protein] + pyruvate</text>
        <dbReference type="Rhea" id="RHEA:23880"/>
        <dbReference type="Rhea" id="RHEA-COMP:9745"/>
        <dbReference type="Rhea" id="RHEA-COMP:9746"/>
        <dbReference type="ChEBI" id="CHEBI:15361"/>
        <dbReference type="ChEBI" id="CHEBI:29979"/>
        <dbReference type="ChEBI" id="CHEBI:58702"/>
        <dbReference type="ChEBI" id="CHEBI:64837"/>
        <dbReference type="EC" id="2.7.3.9"/>
    </reaction>
</comment>
<evidence type="ECO:0000313" key="25">
    <source>
        <dbReference type="Proteomes" id="UP000001880"/>
    </source>
</evidence>
<dbReference type="STRING" id="502025.Hoch_2761"/>
<keyword evidence="14 17" id="KW-0418">Kinase</keyword>
<dbReference type="PROSITE" id="PS00742">
    <property type="entry name" value="PEP_ENZYMES_2"/>
    <property type="match status" value="1"/>
</dbReference>
<dbReference type="InterPro" id="IPR008731">
    <property type="entry name" value="PTS_EIN"/>
</dbReference>
<evidence type="ECO:0000313" key="24">
    <source>
        <dbReference type="EMBL" id="ACY15289.1"/>
    </source>
</evidence>
<sequence length="592" mass="65008">MEANRKLRKRGTPASSGIGIGRAYLVDRRRLKIPKRNVSEDQVEDEVVRLHAALEASDRQFDRIKQKLQKRTEGGDHHNIIAAYQLILHDEHLVDEAIRLIREDQINAEWALHRTVEHIQGVFEAIEDDYFRERRSDVGFVGERVLRNLLGREIGPVKPPPDAIVVAHDLSPADTAQLHRAAVAGLVTDVGGKTSHTAIIARAHEIPAVIGLDDITAVVETGDLIIVDGSMGEVFINPDAQTVAEYRELAHKEAAFGAALLSNRDLPADTADGISIELLSNVDHTDEVQSALNHGATGVGLFRTEFLFMAGGEDDIPDEDEQYEVFRGIVEILDGRKATIRTFDLGADKMSQLLGARHQEANPALGLRSIRLCLTESVRPLFKTQLRALLRASVHGPLRIMFPMISGLDELRMARAVLDEATEELRAEGVAFDPEVEVGIMIEVPSTAMVADLLAPEVDFFSIGTNDLIQYALAVDRVNEHVSYLYQPLHPCMLRLIRMVCDAARAHDVSVSICGEMAGDPVVVPVLLGLGLRELSMNAVAIPEVKNIIRSCRQSDLDALIDGVTSLGTISEVRAAVRDYFLSANIEAAKLL</sequence>
<dbReference type="SUPFAM" id="SSF51621">
    <property type="entry name" value="Phosphoenolpyruvate/pyruvate domain"/>
    <property type="match status" value="1"/>
</dbReference>
<evidence type="ECO:0000256" key="16">
    <source>
        <dbReference type="ARBA" id="ARBA00033235"/>
    </source>
</evidence>
<dbReference type="EC" id="2.7.3.9" evidence="6 17"/>
<evidence type="ECO:0000256" key="19">
    <source>
        <dbReference type="PIRSR" id="PIRSR000732-2"/>
    </source>
</evidence>
<comment type="cofactor">
    <cofactor evidence="2 17 20">
        <name>Mg(2+)</name>
        <dbReference type="ChEBI" id="CHEBI:18420"/>
    </cofactor>
</comment>
<dbReference type="GO" id="GO:0009401">
    <property type="term" value="P:phosphoenolpyruvate-dependent sugar phosphotransferase system"/>
    <property type="evidence" value="ECO:0007669"/>
    <property type="project" value="UniProtKB-KW"/>
</dbReference>
<dbReference type="PRINTS" id="PR01736">
    <property type="entry name" value="PHPHTRNFRASE"/>
</dbReference>
<evidence type="ECO:0000256" key="6">
    <source>
        <dbReference type="ARBA" id="ARBA00012232"/>
    </source>
</evidence>
<feature type="binding site" evidence="19">
    <location>
        <position position="477"/>
    </location>
    <ligand>
        <name>phosphoenolpyruvate</name>
        <dbReference type="ChEBI" id="CHEBI:58702"/>
    </ligand>
</feature>
<dbReference type="AlphaFoldDB" id="D0LNB2"/>
<dbReference type="RefSeq" id="WP_012827897.1">
    <property type="nucleotide sequence ID" value="NC_013440.1"/>
</dbReference>
<dbReference type="InterPro" id="IPR024692">
    <property type="entry name" value="PTS_EI"/>
</dbReference>
<keyword evidence="15 17" id="KW-0460">Magnesium</keyword>
<dbReference type="HOGENOM" id="CLU_007308_7_0_7"/>
<dbReference type="InterPro" id="IPR050499">
    <property type="entry name" value="PEP-utilizing_PTS_enzyme"/>
</dbReference>
<evidence type="ECO:0000256" key="8">
    <source>
        <dbReference type="ARBA" id="ARBA00022448"/>
    </source>
</evidence>
<evidence type="ECO:0000256" key="10">
    <source>
        <dbReference type="ARBA" id="ARBA00022597"/>
    </source>
</evidence>
<dbReference type="InterPro" id="IPR040442">
    <property type="entry name" value="Pyrv_kinase-like_dom_sf"/>
</dbReference>
<evidence type="ECO:0000256" key="14">
    <source>
        <dbReference type="ARBA" id="ARBA00022777"/>
    </source>
</evidence>
<reference evidence="24 25" key="1">
    <citation type="journal article" date="2010" name="Stand. Genomic Sci.">
        <title>Complete genome sequence of Haliangium ochraceum type strain (SMP-2).</title>
        <authorList>
            <consortium name="US DOE Joint Genome Institute (JGI-PGF)"/>
            <person name="Ivanova N."/>
            <person name="Daum C."/>
            <person name="Lang E."/>
            <person name="Abt B."/>
            <person name="Kopitz M."/>
            <person name="Saunders E."/>
            <person name="Lapidus A."/>
            <person name="Lucas S."/>
            <person name="Glavina Del Rio T."/>
            <person name="Nolan M."/>
            <person name="Tice H."/>
            <person name="Copeland A."/>
            <person name="Cheng J.F."/>
            <person name="Chen F."/>
            <person name="Bruce D."/>
            <person name="Goodwin L."/>
            <person name="Pitluck S."/>
            <person name="Mavromatis K."/>
            <person name="Pati A."/>
            <person name="Mikhailova N."/>
            <person name="Chen A."/>
            <person name="Palaniappan K."/>
            <person name="Land M."/>
            <person name="Hauser L."/>
            <person name="Chang Y.J."/>
            <person name="Jeffries C.D."/>
            <person name="Detter J.C."/>
            <person name="Brettin T."/>
            <person name="Rohde M."/>
            <person name="Goker M."/>
            <person name="Bristow J."/>
            <person name="Markowitz V."/>
            <person name="Eisen J.A."/>
            <person name="Hugenholtz P."/>
            <person name="Kyrpides N.C."/>
            <person name="Klenk H.P."/>
        </authorList>
    </citation>
    <scope>NUCLEOTIDE SEQUENCE [LARGE SCALE GENOMIC DNA]</scope>
    <source>
        <strain evidence="25">DSM 14365 / CIP 107738 / JCM 11303 / AJ 13395 / SMP-2</strain>
    </source>
</reference>
<keyword evidence="12 17" id="KW-0598">Phosphotransferase system</keyword>
<feature type="active site" description="Proton donor" evidence="18">
    <location>
        <position position="514"/>
    </location>
</feature>
<dbReference type="OrthoDB" id="9765468at2"/>
<feature type="binding site" evidence="19">
    <location>
        <begin position="466"/>
        <end position="467"/>
    </location>
    <ligand>
        <name>phosphoenolpyruvate</name>
        <dbReference type="ChEBI" id="CHEBI:58702"/>
    </ligand>
</feature>
<keyword evidence="25" id="KW-1185">Reference proteome</keyword>
<comment type="subcellular location">
    <subcellularLocation>
        <location evidence="4 17">Cytoplasm</location>
    </subcellularLocation>
</comment>
<dbReference type="NCBIfam" id="TIGR01417">
    <property type="entry name" value="PTS_I_fam"/>
    <property type="match status" value="1"/>
</dbReference>